<dbReference type="NCBIfam" id="NF004046">
    <property type="entry name" value="PRK05563.1"/>
    <property type="match status" value="1"/>
</dbReference>
<evidence type="ECO:0000256" key="7">
    <source>
        <dbReference type="ARBA" id="ARBA00022833"/>
    </source>
</evidence>
<name>A0A1J0AD55_9CYAN</name>
<evidence type="ECO:0000256" key="1">
    <source>
        <dbReference type="ARBA" id="ARBA00006360"/>
    </source>
</evidence>
<keyword evidence="3 12" id="KW-0548">Nucleotidyltransferase</keyword>
<evidence type="ECO:0000256" key="6">
    <source>
        <dbReference type="ARBA" id="ARBA00022741"/>
    </source>
</evidence>
<dbReference type="AlphaFoldDB" id="A0A1J0AD55"/>
<feature type="compositionally biased region" description="Pro residues" evidence="13">
    <location>
        <begin position="565"/>
        <end position="583"/>
    </location>
</feature>
<keyword evidence="6 12" id="KW-0547">Nucleotide-binding</keyword>
<evidence type="ECO:0000256" key="2">
    <source>
        <dbReference type="ARBA" id="ARBA00022679"/>
    </source>
</evidence>
<proteinExistence type="inferred from homology"/>
<dbReference type="SMART" id="SM00382">
    <property type="entry name" value="AAA"/>
    <property type="match status" value="1"/>
</dbReference>
<evidence type="ECO:0000313" key="15">
    <source>
        <dbReference type="EMBL" id="APB33866.1"/>
    </source>
</evidence>
<comment type="similarity">
    <text evidence="1 12">Belongs to the DnaX/STICHEL family.</text>
</comment>
<dbReference type="EC" id="2.7.7.7" evidence="12"/>
<dbReference type="GO" id="GO:0003677">
    <property type="term" value="F:DNA binding"/>
    <property type="evidence" value="ECO:0007669"/>
    <property type="project" value="InterPro"/>
</dbReference>
<dbReference type="Pfam" id="PF22608">
    <property type="entry name" value="DNAX_ATPase_lid"/>
    <property type="match status" value="1"/>
</dbReference>
<keyword evidence="9 12" id="KW-0239">DNA-directed DNA polymerase</keyword>
<keyword evidence="2 12" id="KW-0808">Transferase</keyword>
<evidence type="ECO:0000259" key="14">
    <source>
        <dbReference type="SMART" id="SM00382"/>
    </source>
</evidence>
<dbReference type="CDD" id="cd18137">
    <property type="entry name" value="HLD_clamp_pol_III_gamma_tau"/>
    <property type="match status" value="1"/>
</dbReference>
<dbReference type="PANTHER" id="PTHR11669:SF0">
    <property type="entry name" value="PROTEIN STICHEL-LIKE 2"/>
    <property type="match status" value="1"/>
</dbReference>
<keyword evidence="8 12" id="KW-0067">ATP-binding</keyword>
<evidence type="ECO:0000256" key="8">
    <source>
        <dbReference type="ARBA" id="ARBA00022840"/>
    </source>
</evidence>
<dbReference type="SUPFAM" id="SSF52540">
    <property type="entry name" value="P-loop containing nucleoside triphosphate hydrolases"/>
    <property type="match status" value="1"/>
</dbReference>
<dbReference type="InterPro" id="IPR054506">
    <property type="entry name" value="DnaA_N-like_STI"/>
</dbReference>
<dbReference type="GO" id="GO:0046872">
    <property type="term" value="F:metal ion binding"/>
    <property type="evidence" value="ECO:0007669"/>
    <property type="project" value="UniProtKB-KW"/>
</dbReference>
<dbReference type="InterPro" id="IPR050238">
    <property type="entry name" value="DNA_Rep/Repair_Clamp_Loader"/>
</dbReference>
<protein>
    <recommendedName>
        <fullName evidence="12">DNA polymerase III subunit gamma/tau</fullName>
        <ecNumber evidence="12">2.7.7.7</ecNumber>
    </recommendedName>
</protein>
<evidence type="ECO:0000256" key="9">
    <source>
        <dbReference type="ARBA" id="ARBA00022932"/>
    </source>
</evidence>
<dbReference type="InterPro" id="IPR045085">
    <property type="entry name" value="HLD_clamp_pol_III_gamma_tau"/>
</dbReference>
<dbReference type="NCBIfam" id="TIGR02397">
    <property type="entry name" value="dnaX_nterm"/>
    <property type="match status" value="1"/>
</dbReference>
<evidence type="ECO:0000256" key="10">
    <source>
        <dbReference type="ARBA" id="ARBA00023054"/>
    </source>
</evidence>
<dbReference type="Pfam" id="PF23007">
    <property type="entry name" value="DnaA_N-like_STI"/>
    <property type="match status" value="1"/>
</dbReference>
<dbReference type="CDD" id="cd00009">
    <property type="entry name" value="AAA"/>
    <property type="match status" value="1"/>
</dbReference>
<dbReference type="GO" id="GO:0006261">
    <property type="term" value="P:DNA-templated DNA replication"/>
    <property type="evidence" value="ECO:0007669"/>
    <property type="project" value="TreeGrafter"/>
</dbReference>
<sequence>MAVYIPLHHKYRPQTFAQLVGQEVIRTTLGNGVRTGRIAPAYMFTGPRGTGKTSSARILAKALNCLSGDAPTPEPCGVCSLCQAITQGNALDIIEIDAASHTGVDNVREMIERAQFAPVQARYKVFIIDECHMLSGAAFNALLKTLEEPPERVVFVLATTDPQRVPATIISRCQRFDFRRIAQADMEAHLRQIAEREGIAITPAALTLVTQLAQGGLRDAESLLDQLSLLTPPIQPEQVWQLAGRVPERDLLDLVRGIYSESLITVLERGRALLERGWEPLQLYQQLVGFIRDGLIAFTAPEQRHLTALMADTWQELRALGQTVTPENLLQAQDYLRQSESQIRHTTQPHLWLEVALLGWWHLCQGKSGTAIPAAVVQPPASRLSRSQGGGTVTPSSVPAINKSAPTTPSSVPAITSPAPAISSSSPAITSPAPAISSSSPAITSPASATPSSAPDQIESDPIKLWAEVVAQIKKPATRSLFQDATLVACANQQAEIALKSPALLQNAQGKIKDVQAAFKQVLKQTITITLTAPKGEPPNGTPVTVIHPSVVNTPVSTPNHTPAPIHPPPDPVVAPSLPPQRPSLPEIPSEDGVMVAAQRLADFFQGEVIVPAEENEDF</sequence>
<dbReference type="GO" id="GO:0005524">
    <property type="term" value="F:ATP binding"/>
    <property type="evidence" value="ECO:0007669"/>
    <property type="project" value="UniProtKB-KW"/>
</dbReference>
<organism evidence="15 16">
    <name type="scientific">Gloeomargarita lithophora Alchichica-D10</name>
    <dbReference type="NCBI Taxonomy" id="1188229"/>
    <lineage>
        <taxon>Bacteria</taxon>
        <taxon>Bacillati</taxon>
        <taxon>Cyanobacteriota</taxon>
        <taxon>Cyanophyceae</taxon>
        <taxon>Gloeomargaritales</taxon>
        <taxon>Gloeomargaritaceae</taxon>
        <taxon>Gloeomargarita</taxon>
    </lineage>
</organism>
<evidence type="ECO:0000256" key="11">
    <source>
        <dbReference type="ARBA" id="ARBA00049244"/>
    </source>
</evidence>
<dbReference type="Gene3D" id="1.20.272.10">
    <property type="match status" value="1"/>
</dbReference>
<feature type="region of interest" description="Disordered" evidence="13">
    <location>
        <begin position="380"/>
        <end position="458"/>
    </location>
</feature>
<dbReference type="InterPro" id="IPR012763">
    <property type="entry name" value="DNA_pol_III_sug/sutau_N"/>
</dbReference>
<evidence type="ECO:0000313" key="16">
    <source>
        <dbReference type="Proteomes" id="UP000180235"/>
    </source>
</evidence>
<dbReference type="GO" id="GO:0009360">
    <property type="term" value="C:DNA polymerase III complex"/>
    <property type="evidence" value="ECO:0007669"/>
    <property type="project" value="InterPro"/>
</dbReference>
<keyword evidence="7" id="KW-0862">Zinc</keyword>
<gene>
    <name evidence="12 15" type="primary">dnaX</name>
    <name evidence="15" type="ORF">GlitD10_1543</name>
</gene>
<dbReference type="Pfam" id="PF12169">
    <property type="entry name" value="DNA_pol3_gamma3"/>
    <property type="match status" value="1"/>
</dbReference>
<comment type="subunit">
    <text evidence="12">DNA polymerase III contains a core (composed of alpha, epsilon and theta chains) that associates with a tau subunit. This core dimerizes to form the POLIII' complex. PolIII' associates with the gamma complex (composed of gamma, delta, delta', psi and chi chains) and with the beta chain to form the complete DNA polymerase III complex.</text>
</comment>
<dbReference type="FunFam" id="1.10.8.60:FF:000013">
    <property type="entry name" value="DNA polymerase III subunit gamma/tau"/>
    <property type="match status" value="1"/>
</dbReference>
<keyword evidence="5" id="KW-0479">Metal-binding</keyword>
<comment type="function">
    <text evidence="12">DNA polymerase III is a complex, multichain enzyme responsible for most of the replicative synthesis in bacteria. This DNA polymerase also exhibits 3' to 5' exonuclease activity.</text>
</comment>
<feature type="domain" description="AAA+ ATPase" evidence="14">
    <location>
        <begin position="38"/>
        <end position="182"/>
    </location>
</feature>
<feature type="compositionally biased region" description="Low complexity" evidence="13">
    <location>
        <begin position="404"/>
        <end position="455"/>
    </location>
</feature>
<dbReference type="Gene3D" id="1.10.8.60">
    <property type="match status" value="1"/>
</dbReference>
<keyword evidence="16" id="KW-1185">Reference proteome</keyword>
<dbReference type="InterPro" id="IPR003593">
    <property type="entry name" value="AAA+_ATPase"/>
</dbReference>
<dbReference type="SUPFAM" id="SSF48019">
    <property type="entry name" value="post-AAA+ oligomerization domain-like"/>
    <property type="match status" value="1"/>
</dbReference>
<dbReference type="KEGG" id="glt:GlitD10_1543"/>
<evidence type="ECO:0000256" key="5">
    <source>
        <dbReference type="ARBA" id="ARBA00022723"/>
    </source>
</evidence>
<feature type="region of interest" description="Disordered" evidence="13">
    <location>
        <begin position="557"/>
        <end position="585"/>
    </location>
</feature>
<dbReference type="FunFam" id="3.40.50.300:FF:000014">
    <property type="entry name" value="DNA polymerase III subunit gamma/tau"/>
    <property type="match status" value="1"/>
</dbReference>
<dbReference type="RefSeq" id="WP_071454388.1">
    <property type="nucleotide sequence ID" value="NZ_CP017675.1"/>
</dbReference>
<dbReference type="InterPro" id="IPR022754">
    <property type="entry name" value="DNA_pol_III_gamma-3"/>
</dbReference>
<dbReference type="EMBL" id="CP017675">
    <property type="protein sequence ID" value="APB33866.1"/>
    <property type="molecule type" value="Genomic_DNA"/>
</dbReference>
<dbReference type="Pfam" id="PF13177">
    <property type="entry name" value="DNA_pol3_delta2"/>
    <property type="match status" value="1"/>
</dbReference>
<dbReference type="Proteomes" id="UP000180235">
    <property type="component" value="Chromosome"/>
</dbReference>
<keyword evidence="4 12" id="KW-0235">DNA replication</keyword>
<evidence type="ECO:0000256" key="3">
    <source>
        <dbReference type="ARBA" id="ARBA00022695"/>
    </source>
</evidence>
<dbReference type="InterPro" id="IPR008921">
    <property type="entry name" value="DNA_pol3_clamp-load_cplx_C"/>
</dbReference>
<dbReference type="OrthoDB" id="9810148at2"/>
<evidence type="ECO:0000256" key="4">
    <source>
        <dbReference type="ARBA" id="ARBA00022705"/>
    </source>
</evidence>
<comment type="catalytic activity">
    <reaction evidence="11 12">
        <text>DNA(n) + a 2'-deoxyribonucleoside 5'-triphosphate = DNA(n+1) + diphosphate</text>
        <dbReference type="Rhea" id="RHEA:22508"/>
        <dbReference type="Rhea" id="RHEA-COMP:17339"/>
        <dbReference type="Rhea" id="RHEA-COMP:17340"/>
        <dbReference type="ChEBI" id="CHEBI:33019"/>
        <dbReference type="ChEBI" id="CHEBI:61560"/>
        <dbReference type="ChEBI" id="CHEBI:173112"/>
        <dbReference type="EC" id="2.7.7.7"/>
    </reaction>
</comment>
<evidence type="ECO:0000256" key="13">
    <source>
        <dbReference type="SAM" id="MobiDB-lite"/>
    </source>
</evidence>
<evidence type="ECO:0000256" key="12">
    <source>
        <dbReference type="RuleBase" id="RU364063"/>
    </source>
</evidence>
<dbReference type="STRING" id="1188229.GlitD10_1543"/>
<keyword evidence="10" id="KW-0175">Coiled coil</keyword>
<dbReference type="GO" id="GO:0003887">
    <property type="term" value="F:DNA-directed DNA polymerase activity"/>
    <property type="evidence" value="ECO:0007669"/>
    <property type="project" value="UniProtKB-KW"/>
</dbReference>
<dbReference type="PANTHER" id="PTHR11669">
    <property type="entry name" value="REPLICATION FACTOR C / DNA POLYMERASE III GAMMA-TAU SUBUNIT"/>
    <property type="match status" value="1"/>
</dbReference>
<dbReference type="Gene3D" id="3.40.50.300">
    <property type="entry name" value="P-loop containing nucleotide triphosphate hydrolases"/>
    <property type="match status" value="1"/>
</dbReference>
<dbReference type="InterPro" id="IPR027417">
    <property type="entry name" value="P-loop_NTPase"/>
</dbReference>
<reference evidence="15 16" key="1">
    <citation type="submission" date="2016-10" db="EMBL/GenBank/DDBJ databases">
        <title>Description of Gloeomargarita lithophora gen. nov., sp. nov., a thylakoid-bearing basal-branching cyanobacterium with intracellular carbonates, and proposal for Gloeomargaritales ord. nov.</title>
        <authorList>
            <person name="Moreira D."/>
            <person name="Tavera R."/>
            <person name="Benzerara K."/>
            <person name="Skouri-Panet F."/>
            <person name="Couradeau E."/>
            <person name="Gerard E."/>
            <person name="Loussert C."/>
            <person name="Novelo E."/>
            <person name="Zivanovic Y."/>
            <person name="Lopez-Garcia P."/>
        </authorList>
    </citation>
    <scope>NUCLEOTIDE SEQUENCE [LARGE SCALE GENOMIC DNA]</scope>
    <source>
        <strain evidence="15 16">D10</strain>
    </source>
</reference>
<dbReference type="NCBIfam" id="NF011510">
    <property type="entry name" value="PRK14948.1"/>
    <property type="match status" value="1"/>
</dbReference>
<accession>A0A1J0AD55</accession>